<keyword evidence="2" id="KW-0732">Signal</keyword>
<keyword evidence="5" id="KW-1185">Reference proteome</keyword>
<accession>A0A251UXQ6</accession>
<feature type="domain" description="Retrotransposon gag" evidence="3">
    <location>
        <begin position="12"/>
        <end position="85"/>
    </location>
</feature>
<dbReference type="PANTHER" id="PTHR33223">
    <property type="entry name" value="CCHC-TYPE DOMAIN-CONTAINING PROTEIN"/>
    <property type="match status" value="1"/>
</dbReference>
<reference evidence="5" key="1">
    <citation type="journal article" date="2017" name="Nature">
        <title>The sunflower genome provides insights into oil metabolism, flowering and Asterid evolution.</title>
        <authorList>
            <person name="Badouin H."/>
            <person name="Gouzy J."/>
            <person name="Grassa C.J."/>
            <person name="Murat F."/>
            <person name="Staton S.E."/>
            <person name="Cottret L."/>
            <person name="Lelandais-Briere C."/>
            <person name="Owens G.L."/>
            <person name="Carrere S."/>
            <person name="Mayjonade B."/>
            <person name="Legrand L."/>
            <person name="Gill N."/>
            <person name="Kane N.C."/>
            <person name="Bowers J.E."/>
            <person name="Hubner S."/>
            <person name="Bellec A."/>
            <person name="Berard A."/>
            <person name="Berges H."/>
            <person name="Blanchet N."/>
            <person name="Boniface M.C."/>
            <person name="Brunel D."/>
            <person name="Catrice O."/>
            <person name="Chaidir N."/>
            <person name="Claudel C."/>
            <person name="Donnadieu C."/>
            <person name="Faraut T."/>
            <person name="Fievet G."/>
            <person name="Helmstetter N."/>
            <person name="King M."/>
            <person name="Knapp S.J."/>
            <person name="Lai Z."/>
            <person name="Le Paslier M.C."/>
            <person name="Lippi Y."/>
            <person name="Lorenzon L."/>
            <person name="Mandel J.R."/>
            <person name="Marage G."/>
            <person name="Marchand G."/>
            <person name="Marquand E."/>
            <person name="Bret-Mestries E."/>
            <person name="Morien E."/>
            <person name="Nambeesan S."/>
            <person name="Nguyen T."/>
            <person name="Pegot-Espagnet P."/>
            <person name="Pouilly N."/>
            <person name="Raftis F."/>
            <person name="Sallet E."/>
            <person name="Schiex T."/>
            <person name="Thomas J."/>
            <person name="Vandecasteele C."/>
            <person name="Vares D."/>
            <person name="Vear F."/>
            <person name="Vautrin S."/>
            <person name="Crespi M."/>
            <person name="Mangin B."/>
            <person name="Burke J.M."/>
            <person name="Salse J."/>
            <person name="Munos S."/>
            <person name="Vincourt P."/>
            <person name="Rieseberg L.H."/>
            <person name="Langlade N.B."/>
        </authorList>
    </citation>
    <scope>NUCLEOTIDE SEQUENCE [LARGE SCALE GENOMIC DNA]</scope>
    <source>
        <strain evidence="5">cv. SF193</strain>
    </source>
</reference>
<evidence type="ECO:0000256" key="2">
    <source>
        <dbReference type="SAM" id="SignalP"/>
    </source>
</evidence>
<dbReference type="Proteomes" id="UP000215914">
    <property type="component" value="Chromosome 4"/>
</dbReference>
<dbReference type="InterPro" id="IPR005162">
    <property type="entry name" value="Retrotrans_gag_dom"/>
</dbReference>
<evidence type="ECO:0000256" key="1">
    <source>
        <dbReference type="SAM" id="MobiDB-lite"/>
    </source>
</evidence>
<feature type="signal peptide" evidence="2">
    <location>
        <begin position="1"/>
        <end position="23"/>
    </location>
</feature>
<organism evidence="4 5">
    <name type="scientific">Helianthus annuus</name>
    <name type="common">Common sunflower</name>
    <dbReference type="NCBI Taxonomy" id="4232"/>
    <lineage>
        <taxon>Eukaryota</taxon>
        <taxon>Viridiplantae</taxon>
        <taxon>Streptophyta</taxon>
        <taxon>Embryophyta</taxon>
        <taxon>Tracheophyta</taxon>
        <taxon>Spermatophyta</taxon>
        <taxon>Magnoliopsida</taxon>
        <taxon>eudicotyledons</taxon>
        <taxon>Gunneridae</taxon>
        <taxon>Pentapetalae</taxon>
        <taxon>asterids</taxon>
        <taxon>campanulids</taxon>
        <taxon>Asterales</taxon>
        <taxon>Asteraceae</taxon>
        <taxon>Asteroideae</taxon>
        <taxon>Heliantheae alliance</taxon>
        <taxon>Heliantheae</taxon>
        <taxon>Helianthus</taxon>
    </lineage>
</organism>
<feature type="chain" id="PRO_5012174154" evidence="2">
    <location>
        <begin position="24"/>
        <end position="211"/>
    </location>
</feature>
<evidence type="ECO:0000313" key="5">
    <source>
        <dbReference type="Proteomes" id="UP000215914"/>
    </source>
</evidence>
<dbReference type="Pfam" id="PF03732">
    <property type="entry name" value="Retrotrans_gag"/>
    <property type="match status" value="1"/>
</dbReference>
<feature type="compositionally biased region" description="Basic and acidic residues" evidence="1">
    <location>
        <begin position="148"/>
        <end position="170"/>
    </location>
</feature>
<dbReference type="EMBL" id="CM007893">
    <property type="protein sequence ID" value="OTG28145.1"/>
    <property type="molecule type" value="Genomic_DNA"/>
</dbReference>
<evidence type="ECO:0000259" key="3">
    <source>
        <dbReference type="Pfam" id="PF03732"/>
    </source>
</evidence>
<dbReference type="InParanoid" id="A0A251UXQ6"/>
<evidence type="ECO:0000313" key="4">
    <source>
        <dbReference type="EMBL" id="OTG28145.1"/>
    </source>
</evidence>
<proteinExistence type="predicted"/>
<dbReference type="OMA" id="EAICAFM"/>
<feature type="region of interest" description="Disordered" evidence="1">
    <location>
        <begin position="148"/>
        <end position="173"/>
    </location>
</feature>
<dbReference type="AlphaFoldDB" id="A0A251UXQ6"/>
<dbReference type="PANTHER" id="PTHR33223:SF11">
    <property type="entry name" value="ELEMENT PROTEIN, PUTATIVE-RELATED"/>
    <property type="match status" value="1"/>
</dbReference>
<protein>
    <submittedName>
        <fullName evidence="4">Putative retrotransposon gag domain-containing protein</fullName>
    </submittedName>
</protein>
<name>A0A251UXQ6_HELAN</name>
<sequence>MGGWNMPMWCHLFIQTLTGAARAWFDSLPPGKIKSWVDFKTQFLSYFSQQRRYQRDTAEVEDIWRRDGEGLEDFITRFNKECLKIGGVIKQLMRCHFKKAIRCDSLIRTITGKDGMPKEWDKLMEAAKIVAQTEESLAGNKSYYSEDRFSRGNTRDNNKRNKYKGNDWKSGRSRAMMKGRAIEKTRVKQLTESVTGKQSRMIIVTSTGLRS</sequence>
<gene>
    <name evidence="4" type="ORF">HannXRQ_Chr04g0107901</name>
</gene>